<name>A0A9Q3KN71_9BASI</name>
<dbReference type="Proteomes" id="UP000765509">
    <property type="component" value="Unassembled WGS sequence"/>
</dbReference>
<feature type="non-terminal residue" evidence="2">
    <location>
        <position position="1"/>
    </location>
</feature>
<feature type="coiled-coil region" evidence="1">
    <location>
        <begin position="44"/>
        <end position="78"/>
    </location>
</feature>
<evidence type="ECO:0000256" key="1">
    <source>
        <dbReference type="SAM" id="Coils"/>
    </source>
</evidence>
<sequence>TFRTVPFHILSSWSLTLPMNFGYHNSSQAFSLASSLGPELNDLLNSQADQIQQLQQRLEAHEQEFEILLSQVNDLHVQNQNQLMSTAKSKKSCIMDEFNRYFNINIYKVPRANRRNQTATVSEWLHTLDLIELAALTSICRLDYFGFSFETIKREHRRTVDYMYNLGTFAERLEILHHRPRDEPWLRRRFVGAMTRLAHNICVMNSKFEDARDHVRQR</sequence>
<accession>A0A9Q3KN71</accession>
<evidence type="ECO:0000313" key="3">
    <source>
        <dbReference type="Proteomes" id="UP000765509"/>
    </source>
</evidence>
<reference evidence="2" key="1">
    <citation type="submission" date="2021-03" db="EMBL/GenBank/DDBJ databases">
        <title>Draft genome sequence of rust myrtle Austropuccinia psidii MF-1, a brazilian biotype.</title>
        <authorList>
            <person name="Quecine M.C."/>
            <person name="Pachon D.M.R."/>
            <person name="Bonatelli M.L."/>
            <person name="Correr F.H."/>
            <person name="Franceschini L.M."/>
            <person name="Leite T.F."/>
            <person name="Margarido G.R.A."/>
            <person name="Almeida C.A."/>
            <person name="Ferrarezi J.A."/>
            <person name="Labate C.A."/>
        </authorList>
    </citation>
    <scope>NUCLEOTIDE SEQUENCE</scope>
    <source>
        <strain evidence="2">MF-1</strain>
    </source>
</reference>
<dbReference type="EMBL" id="AVOT02111925">
    <property type="protein sequence ID" value="MBW0582220.1"/>
    <property type="molecule type" value="Genomic_DNA"/>
</dbReference>
<keyword evidence="1" id="KW-0175">Coiled coil</keyword>
<proteinExistence type="predicted"/>
<keyword evidence="3" id="KW-1185">Reference proteome</keyword>
<comment type="caution">
    <text evidence="2">The sequence shown here is derived from an EMBL/GenBank/DDBJ whole genome shotgun (WGS) entry which is preliminary data.</text>
</comment>
<evidence type="ECO:0000313" key="2">
    <source>
        <dbReference type="EMBL" id="MBW0582220.1"/>
    </source>
</evidence>
<organism evidence="2 3">
    <name type="scientific">Austropuccinia psidii MF-1</name>
    <dbReference type="NCBI Taxonomy" id="1389203"/>
    <lineage>
        <taxon>Eukaryota</taxon>
        <taxon>Fungi</taxon>
        <taxon>Dikarya</taxon>
        <taxon>Basidiomycota</taxon>
        <taxon>Pucciniomycotina</taxon>
        <taxon>Pucciniomycetes</taxon>
        <taxon>Pucciniales</taxon>
        <taxon>Sphaerophragmiaceae</taxon>
        <taxon>Austropuccinia</taxon>
    </lineage>
</organism>
<protein>
    <submittedName>
        <fullName evidence="2">Uncharacterized protein</fullName>
    </submittedName>
</protein>
<gene>
    <name evidence="2" type="ORF">O181_121935</name>
</gene>
<dbReference type="AlphaFoldDB" id="A0A9Q3KN71"/>